<sequence length="314" mass="35204">MSMKKQLLMFLLMTAVSAANAQSRMDTIRLADPTIFYDNRTYYLYGTGSPDGFAVYTSNDLENWKREDKPALLKSDSYGLKSFWAPQVFKYRGKYYMAYAADEHIAIAVSDSPLGPFTQRVHQPITEPGKQIDPFIFKDADGKLYLYHVRLDKGNRIYVARLKDDLSDIDSSTLMECIHADQGWENTAASGWPVAEGPTVTKINNLYYLFYSANDFRNIDYAVGYATSASPTGPWTKYMGNPILSRKNTGQNGSGHGDLFTTKNGELFYVFHTHSSENGVGQRKTAVVKLSNLGQNPAVISVVPGTFHYLQIKN</sequence>
<dbReference type="OrthoDB" id="3308423at2"/>
<evidence type="ECO:0000256" key="8">
    <source>
        <dbReference type="RuleBase" id="RU361187"/>
    </source>
</evidence>
<keyword evidence="9" id="KW-0732">Signal</keyword>
<evidence type="ECO:0000256" key="3">
    <source>
        <dbReference type="ARBA" id="ARBA00022801"/>
    </source>
</evidence>
<keyword evidence="4" id="KW-0119">Carbohydrate metabolism</keyword>
<feature type="site" description="Important for catalytic activity, responsible for pKa modulation of the active site Glu and correct orientation of both the proton donor and substrate" evidence="7">
    <location>
        <position position="133"/>
    </location>
</feature>
<evidence type="ECO:0000256" key="4">
    <source>
        <dbReference type="ARBA" id="ARBA00023277"/>
    </source>
</evidence>
<evidence type="ECO:0000256" key="5">
    <source>
        <dbReference type="ARBA" id="ARBA00023295"/>
    </source>
</evidence>
<keyword evidence="2" id="KW-0858">Xylan degradation</keyword>
<evidence type="ECO:0000256" key="2">
    <source>
        <dbReference type="ARBA" id="ARBA00022651"/>
    </source>
</evidence>
<feature type="active site" description="Proton acceptor" evidence="6">
    <location>
        <position position="32"/>
    </location>
</feature>
<dbReference type="PANTHER" id="PTHR43772">
    <property type="entry name" value="ENDO-1,4-BETA-XYLANASE"/>
    <property type="match status" value="1"/>
</dbReference>
<dbReference type="Pfam" id="PF04616">
    <property type="entry name" value="Glyco_hydro_43"/>
    <property type="match status" value="1"/>
</dbReference>
<evidence type="ECO:0000256" key="7">
    <source>
        <dbReference type="PIRSR" id="PIRSR606710-2"/>
    </source>
</evidence>
<dbReference type="GO" id="GO:0004553">
    <property type="term" value="F:hydrolase activity, hydrolyzing O-glycosyl compounds"/>
    <property type="evidence" value="ECO:0007669"/>
    <property type="project" value="InterPro"/>
</dbReference>
<proteinExistence type="inferred from homology"/>
<comment type="similarity">
    <text evidence="1 8">Belongs to the glycosyl hydrolase 43 family.</text>
</comment>
<evidence type="ECO:0000256" key="9">
    <source>
        <dbReference type="SAM" id="SignalP"/>
    </source>
</evidence>
<keyword evidence="2" id="KW-0624">Polysaccharide degradation</keyword>
<dbReference type="InterPro" id="IPR006710">
    <property type="entry name" value="Glyco_hydro_43"/>
</dbReference>
<accession>A0A5B8WAJ2</accession>
<feature type="chain" id="PRO_5022796856" evidence="9">
    <location>
        <begin position="22"/>
        <end position="314"/>
    </location>
</feature>
<dbReference type="Proteomes" id="UP000321362">
    <property type="component" value="Chromosome"/>
</dbReference>
<keyword evidence="11" id="KW-1185">Reference proteome</keyword>
<keyword evidence="5 8" id="KW-0326">Glycosidase</keyword>
<feature type="active site" description="Proton donor" evidence="6">
    <location>
        <position position="196"/>
    </location>
</feature>
<dbReference type="SUPFAM" id="SSF75005">
    <property type="entry name" value="Arabinanase/levansucrase/invertase"/>
    <property type="match status" value="1"/>
</dbReference>
<organism evidence="10 11">
    <name type="scientific">Mucilaginibacter ginsenosidivorax</name>
    <dbReference type="NCBI Taxonomy" id="862126"/>
    <lineage>
        <taxon>Bacteria</taxon>
        <taxon>Pseudomonadati</taxon>
        <taxon>Bacteroidota</taxon>
        <taxon>Sphingobacteriia</taxon>
        <taxon>Sphingobacteriales</taxon>
        <taxon>Sphingobacteriaceae</taxon>
        <taxon>Mucilaginibacter</taxon>
    </lineage>
</organism>
<dbReference type="AlphaFoldDB" id="A0A5B8WAJ2"/>
<evidence type="ECO:0000313" key="10">
    <source>
        <dbReference type="EMBL" id="QEC79966.1"/>
    </source>
</evidence>
<dbReference type="Gene3D" id="2.115.10.20">
    <property type="entry name" value="Glycosyl hydrolase domain, family 43"/>
    <property type="match status" value="1"/>
</dbReference>
<feature type="signal peptide" evidence="9">
    <location>
        <begin position="1"/>
        <end position="21"/>
    </location>
</feature>
<dbReference type="InterPro" id="IPR023296">
    <property type="entry name" value="Glyco_hydro_beta-prop_sf"/>
</dbReference>
<evidence type="ECO:0000256" key="1">
    <source>
        <dbReference type="ARBA" id="ARBA00009865"/>
    </source>
</evidence>
<evidence type="ECO:0000313" key="11">
    <source>
        <dbReference type="Proteomes" id="UP000321362"/>
    </source>
</evidence>
<reference evidence="10 11" key="1">
    <citation type="journal article" date="2013" name="J. Microbiol.">
        <title>Mucilaginibacter ginsenosidivorax sp. nov., with ginsenoside converting activity isolated from sediment.</title>
        <authorList>
            <person name="Kim J.K."/>
            <person name="Choi T.E."/>
            <person name="Liu Q.M."/>
            <person name="Park H.Y."/>
            <person name="Yi T.H."/>
            <person name="Yoon M.H."/>
            <person name="Kim S.C."/>
            <person name="Im W.T."/>
        </authorList>
    </citation>
    <scope>NUCLEOTIDE SEQUENCE [LARGE SCALE GENOMIC DNA]</scope>
    <source>
        <strain evidence="10 11">KHI28</strain>
    </source>
</reference>
<protein>
    <submittedName>
        <fullName evidence="10">Family 43 glycosylhydrolase</fullName>
    </submittedName>
</protein>
<dbReference type="GO" id="GO:0045493">
    <property type="term" value="P:xylan catabolic process"/>
    <property type="evidence" value="ECO:0007669"/>
    <property type="project" value="UniProtKB-KW"/>
</dbReference>
<keyword evidence="3 8" id="KW-0378">Hydrolase</keyword>
<dbReference type="KEGG" id="mgk:FSB76_29905"/>
<dbReference type="EMBL" id="CP042437">
    <property type="protein sequence ID" value="QEC79966.1"/>
    <property type="molecule type" value="Genomic_DNA"/>
</dbReference>
<evidence type="ECO:0000256" key="6">
    <source>
        <dbReference type="PIRSR" id="PIRSR606710-1"/>
    </source>
</evidence>
<dbReference type="CDD" id="cd08991">
    <property type="entry name" value="GH43_HoAraf43-like"/>
    <property type="match status" value="1"/>
</dbReference>
<dbReference type="PANTHER" id="PTHR43772:SF2">
    <property type="entry name" value="PUTATIVE (AFU_ORTHOLOGUE AFUA_2G04480)-RELATED"/>
    <property type="match status" value="1"/>
</dbReference>
<name>A0A5B8WAJ2_9SPHI</name>
<dbReference type="InterPro" id="IPR052176">
    <property type="entry name" value="Glycosyl_Hydrlase_43_Enz"/>
</dbReference>
<gene>
    <name evidence="10" type="ORF">FSB76_29905</name>
</gene>